<dbReference type="Proteomes" id="UP000778578">
    <property type="component" value="Unassembled WGS sequence"/>
</dbReference>
<accession>A0ABS7QEC8</accession>
<proteinExistence type="predicted"/>
<gene>
    <name evidence="1" type="ORF">K7862_26585</name>
</gene>
<evidence type="ECO:0000313" key="2">
    <source>
        <dbReference type="Proteomes" id="UP000778578"/>
    </source>
</evidence>
<organism evidence="1 2">
    <name type="scientific">Actinacidiphila acidipaludis</name>
    <dbReference type="NCBI Taxonomy" id="2873382"/>
    <lineage>
        <taxon>Bacteria</taxon>
        <taxon>Bacillati</taxon>
        <taxon>Actinomycetota</taxon>
        <taxon>Actinomycetes</taxon>
        <taxon>Kitasatosporales</taxon>
        <taxon>Streptomycetaceae</taxon>
        <taxon>Actinacidiphila</taxon>
    </lineage>
</organism>
<sequence>MRVSQVAPGFVRAVVDNPPVNLFDPTVFAGLNLLRSCADDPANAVKVVVFESANPDFFFAHLDLAKAAEVPDIPGGQSIVQSWPGFSRWLTNAPVVTIAKIRGRARGIGNEFVCACDMRFASLETGRLCQIEVGFALVPGGGGLEWLPRHVGRGRALEAVLSTDDFDAETAERYGWVNRALPDAELDDYVDRLARRIATFDATALATAKQLIGGGQPTPTENELAESFGAIRALRRSEPAQRLAAQLRERAGGSLASAELDLPQLYGH</sequence>
<dbReference type="EMBL" id="JAINZZ010000043">
    <property type="protein sequence ID" value="MBY8881176.1"/>
    <property type="molecule type" value="Genomic_DNA"/>
</dbReference>
<dbReference type="InterPro" id="IPR001753">
    <property type="entry name" value="Enoyl-CoA_hydra/iso"/>
</dbReference>
<evidence type="ECO:0000313" key="1">
    <source>
        <dbReference type="EMBL" id="MBY8881176.1"/>
    </source>
</evidence>
<keyword evidence="2" id="KW-1185">Reference proteome</keyword>
<dbReference type="Pfam" id="PF00378">
    <property type="entry name" value="ECH_1"/>
    <property type="match status" value="1"/>
</dbReference>
<dbReference type="PANTHER" id="PTHR43459:SF1">
    <property type="entry name" value="EG:BACN32G11.4 PROTEIN"/>
    <property type="match status" value="1"/>
</dbReference>
<dbReference type="Gene3D" id="3.90.226.10">
    <property type="entry name" value="2-enoyl-CoA Hydratase, Chain A, domain 1"/>
    <property type="match status" value="1"/>
</dbReference>
<dbReference type="PANTHER" id="PTHR43459">
    <property type="entry name" value="ENOYL-COA HYDRATASE"/>
    <property type="match status" value="1"/>
</dbReference>
<dbReference type="SUPFAM" id="SSF52096">
    <property type="entry name" value="ClpP/crotonase"/>
    <property type="match status" value="1"/>
</dbReference>
<protein>
    <submittedName>
        <fullName evidence="1">Enoyl-CoA hydratase/isomerase family protein</fullName>
    </submittedName>
</protein>
<dbReference type="CDD" id="cd06558">
    <property type="entry name" value="crotonase-like"/>
    <property type="match status" value="1"/>
</dbReference>
<reference evidence="1 2" key="1">
    <citation type="submission" date="2021-08" db="EMBL/GenBank/DDBJ databases">
        <title>WGS of actinomycetes from Thailand.</title>
        <authorList>
            <person name="Thawai C."/>
        </authorList>
    </citation>
    <scope>NUCLEOTIDE SEQUENCE [LARGE SCALE GENOMIC DNA]</scope>
    <source>
        <strain evidence="1 2">PLK6-54</strain>
    </source>
</reference>
<comment type="caution">
    <text evidence="1">The sequence shown here is derived from an EMBL/GenBank/DDBJ whole genome shotgun (WGS) entry which is preliminary data.</text>
</comment>
<dbReference type="InterPro" id="IPR029045">
    <property type="entry name" value="ClpP/crotonase-like_dom_sf"/>
</dbReference>
<dbReference type="RefSeq" id="WP_222966973.1">
    <property type="nucleotide sequence ID" value="NZ_JAINZZ010000043.1"/>
</dbReference>
<name>A0ABS7QEC8_9ACTN</name>